<dbReference type="InterPro" id="IPR012340">
    <property type="entry name" value="NA-bd_OB-fold"/>
</dbReference>
<keyword evidence="6 9" id="KW-0694">RNA-binding</keyword>
<dbReference type="InterPro" id="IPR011112">
    <property type="entry name" value="Rho-like_N"/>
</dbReference>
<evidence type="ECO:0000313" key="14">
    <source>
        <dbReference type="EMBL" id="QUL99635.1"/>
    </source>
</evidence>
<feature type="compositionally biased region" description="Low complexity" evidence="12">
    <location>
        <begin position="208"/>
        <end position="219"/>
    </location>
</feature>
<keyword evidence="3 9" id="KW-0378">Hydrolase</keyword>
<keyword evidence="5 9" id="KW-0067">ATP-binding</keyword>
<keyword evidence="8 9" id="KW-0804">Transcription</keyword>
<dbReference type="PROSITE" id="PS51856">
    <property type="entry name" value="RHO_RNA_BD"/>
    <property type="match status" value="1"/>
</dbReference>
<accession>A0AAT9LER1</accession>
<dbReference type="Gene3D" id="1.10.720.10">
    <property type="match status" value="1"/>
</dbReference>
<dbReference type="InterPro" id="IPR011129">
    <property type="entry name" value="CSD"/>
</dbReference>
<feature type="compositionally biased region" description="Low complexity" evidence="12">
    <location>
        <begin position="176"/>
        <end position="196"/>
    </location>
</feature>
<feature type="region of interest" description="Disordered" evidence="12">
    <location>
        <begin position="277"/>
        <end position="301"/>
    </location>
</feature>
<feature type="compositionally biased region" description="Basic and acidic residues" evidence="12">
    <location>
        <begin position="242"/>
        <end position="251"/>
    </location>
</feature>
<comment type="similarity">
    <text evidence="9 11">Belongs to the Rho family.</text>
</comment>
<dbReference type="HAMAP" id="MF_01884">
    <property type="entry name" value="Rho"/>
    <property type="match status" value="1"/>
</dbReference>
<evidence type="ECO:0000256" key="9">
    <source>
        <dbReference type="HAMAP-Rule" id="MF_01884"/>
    </source>
</evidence>
<dbReference type="SMART" id="SM00357">
    <property type="entry name" value="CSP"/>
    <property type="match status" value="1"/>
</dbReference>
<evidence type="ECO:0000256" key="7">
    <source>
        <dbReference type="ARBA" id="ARBA00023015"/>
    </source>
</evidence>
<dbReference type="CDD" id="cd04459">
    <property type="entry name" value="Rho_CSD"/>
    <property type="match status" value="1"/>
</dbReference>
<dbReference type="Gene3D" id="3.40.50.300">
    <property type="entry name" value="P-loop containing nucleotide triphosphate hydrolases"/>
    <property type="match status" value="1"/>
</dbReference>
<keyword evidence="7 9" id="KW-0805">Transcription regulation</keyword>
<name>A0AAT9LER1_9FIRM</name>
<feature type="region of interest" description="Disordered" evidence="12">
    <location>
        <begin position="1"/>
        <end position="265"/>
    </location>
</feature>
<feature type="compositionally biased region" description="Basic and acidic residues" evidence="12">
    <location>
        <begin position="15"/>
        <end position="29"/>
    </location>
</feature>
<evidence type="ECO:0000256" key="11">
    <source>
        <dbReference type="PROSITE-ProRule" id="PRU01203"/>
    </source>
</evidence>
<feature type="binding site" evidence="9">
    <location>
        <begin position="500"/>
        <end position="505"/>
    </location>
    <ligand>
        <name>ATP</name>
        <dbReference type="ChEBI" id="CHEBI:30616"/>
    </ligand>
</feature>
<dbReference type="NCBIfam" id="TIGR00767">
    <property type="entry name" value="rho"/>
    <property type="match status" value="1"/>
</dbReference>
<evidence type="ECO:0000259" key="13">
    <source>
        <dbReference type="PROSITE" id="PS51856"/>
    </source>
</evidence>
<dbReference type="EC" id="3.6.4.-" evidence="9 10"/>
<dbReference type="InterPro" id="IPR004665">
    <property type="entry name" value="Term_rho"/>
</dbReference>
<dbReference type="Pfam" id="PF00006">
    <property type="entry name" value="ATP-synt_ab"/>
    <property type="match status" value="1"/>
</dbReference>
<reference evidence="14" key="2">
    <citation type="journal article" date="2023" name="Biology">
        <title>Prokaryotic Life Associated with Coal-Fire Gas Vents Revealed by Metagenomics.</title>
        <authorList>
            <person name="Kadnikov V.V."/>
            <person name="Mardanov A.V."/>
            <person name="Beletsky A.V."/>
            <person name="Karnachuk O.V."/>
            <person name="Ravin N.V."/>
        </authorList>
    </citation>
    <scope>NUCLEOTIDE SEQUENCE</scope>
    <source>
        <strain evidence="14">Bu02</strain>
    </source>
</reference>
<evidence type="ECO:0000256" key="2">
    <source>
        <dbReference type="ARBA" id="ARBA00022741"/>
    </source>
</evidence>
<dbReference type="Pfam" id="PF07498">
    <property type="entry name" value="Rho_N"/>
    <property type="match status" value="1"/>
</dbReference>
<dbReference type="InterPro" id="IPR000194">
    <property type="entry name" value="ATPase_F1/V1/A1_a/bsu_nucl-bd"/>
</dbReference>
<dbReference type="EMBL" id="CP062796">
    <property type="protein sequence ID" value="QUL99635.1"/>
    <property type="molecule type" value="Genomic_DNA"/>
</dbReference>
<dbReference type="SMART" id="SM00959">
    <property type="entry name" value="Rho_N"/>
    <property type="match status" value="1"/>
</dbReference>
<dbReference type="InterPro" id="IPR036269">
    <property type="entry name" value="Rho_N_sf"/>
</dbReference>
<evidence type="ECO:0000256" key="10">
    <source>
        <dbReference type="NCBIfam" id="TIGR00767"/>
    </source>
</evidence>
<dbReference type="SUPFAM" id="SSF52540">
    <property type="entry name" value="P-loop containing nucleoside triphosphate hydrolases"/>
    <property type="match status" value="1"/>
</dbReference>
<feature type="compositionally biased region" description="Basic and acidic residues" evidence="12">
    <location>
        <begin position="49"/>
        <end position="60"/>
    </location>
</feature>
<reference evidence="14" key="1">
    <citation type="submission" date="2020-10" db="EMBL/GenBank/DDBJ databases">
        <authorList>
            <person name="Kadnikov V."/>
            <person name="Beletsky A.V."/>
            <person name="Mardanov A.V."/>
            <person name="Karnachuk O.V."/>
            <person name="Ravin N.V."/>
        </authorList>
    </citation>
    <scope>NUCLEOTIDE SEQUENCE</scope>
    <source>
        <strain evidence="14">Bu02</strain>
    </source>
</reference>
<comment type="subunit">
    <text evidence="9">Homohexamer. The homohexamer assembles into an open ring structure.</text>
</comment>
<dbReference type="Gene3D" id="2.40.50.140">
    <property type="entry name" value="Nucleic acid-binding proteins"/>
    <property type="match status" value="1"/>
</dbReference>
<dbReference type="GO" id="GO:0003723">
    <property type="term" value="F:RNA binding"/>
    <property type="evidence" value="ECO:0007669"/>
    <property type="project" value="UniProtKB-UniRule"/>
</dbReference>
<evidence type="ECO:0000256" key="3">
    <source>
        <dbReference type="ARBA" id="ARBA00022801"/>
    </source>
</evidence>
<evidence type="ECO:0000256" key="12">
    <source>
        <dbReference type="SAM" id="MobiDB-lite"/>
    </source>
</evidence>
<evidence type="ECO:0000256" key="8">
    <source>
        <dbReference type="ARBA" id="ARBA00023163"/>
    </source>
</evidence>
<evidence type="ECO:0000256" key="1">
    <source>
        <dbReference type="ARBA" id="ARBA00022472"/>
    </source>
</evidence>
<comment type="caution">
    <text evidence="9">Lacks conserved residue(s) required for the propagation of feature annotation.</text>
</comment>
<organism evidence="14">
    <name type="scientific">Candidatus Fermentithermobacillus carboniphilus</name>
    <dbReference type="NCBI Taxonomy" id="3085328"/>
    <lineage>
        <taxon>Bacteria</taxon>
        <taxon>Bacillati</taxon>
        <taxon>Bacillota</taxon>
        <taxon>Candidatus Fermentithermobacillia</taxon>
        <taxon>Candidatus Fermentithermobacillales</taxon>
        <taxon>Candidatus Fermentithermobacillaceae</taxon>
        <taxon>Candidatus Fermentithermobacillus</taxon>
    </lineage>
</organism>
<keyword evidence="4 9" id="KW-0347">Helicase</keyword>
<dbReference type="AlphaFoldDB" id="A0AAT9LER1"/>
<dbReference type="InterPro" id="IPR041703">
    <property type="entry name" value="Rho_factor_ATP-bd"/>
</dbReference>
<dbReference type="GO" id="GO:0004386">
    <property type="term" value="F:helicase activity"/>
    <property type="evidence" value="ECO:0007669"/>
    <property type="project" value="UniProtKB-UniRule"/>
</dbReference>
<dbReference type="SUPFAM" id="SSF68912">
    <property type="entry name" value="Rho N-terminal domain-like"/>
    <property type="match status" value="1"/>
</dbReference>
<dbReference type="NCBIfam" id="NF006886">
    <property type="entry name" value="PRK09376.1"/>
    <property type="match status" value="1"/>
</dbReference>
<keyword evidence="1 9" id="KW-0806">Transcription termination</keyword>
<proteinExistence type="inferred from homology"/>
<gene>
    <name evidence="9 14" type="primary">rho</name>
    <name evidence="14" type="ORF">IMF26_07435</name>
</gene>
<comment type="function">
    <text evidence="9">Facilitates transcription termination by a mechanism that involves Rho binding to the nascent RNA, activation of Rho's RNA-dependent ATPase activity, and release of the mRNA from the DNA template.</text>
</comment>
<evidence type="ECO:0000256" key="5">
    <source>
        <dbReference type="ARBA" id="ARBA00022840"/>
    </source>
</evidence>
<dbReference type="CDD" id="cd01128">
    <property type="entry name" value="rho_factor_C"/>
    <property type="match status" value="1"/>
</dbReference>
<evidence type="ECO:0000256" key="6">
    <source>
        <dbReference type="ARBA" id="ARBA00022884"/>
    </source>
</evidence>
<dbReference type="InterPro" id="IPR003593">
    <property type="entry name" value="AAA+_ATPase"/>
</dbReference>
<dbReference type="PANTHER" id="PTHR46425">
    <property type="entry name" value="TRANSCRIPTION TERMINATION FACTOR RHO"/>
    <property type="match status" value="1"/>
</dbReference>
<feature type="binding site" evidence="9">
    <location>
        <position position="543"/>
    </location>
    <ligand>
        <name>ATP</name>
        <dbReference type="ChEBI" id="CHEBI:30616"/>
    </ligand>
</feature>
<dbReference type="SUPFAM" id="SSF50249">
    <property type="entry name" value="Nucleic acid-binding proteins"/>
    <property type="match status" value="1"/>
</dbReference>
<feature type="compositionally biased region" description="Basic and acidic residues" evidence="12">
    <location>
        <begin position="198"/>
        <end position="207"/>
    </location>
</feature>
<dbReference type="GO" id="GO:0008186">
    <property type="term" value="F:ATP-dependent activity, acting on RNA"/>
    <property type="evidence" value="ECO:0007669"/>
    <property type="project" value="UniProtKB-UniRule"/>
</dbReference>
<feature type="compositionally biased region" description="Basic and acidic residues" evidence="12">
    <location>
        <begin position="86"/>
        <end position="115"/>
    </location>
</feature>
<dbReference type="PANTHER" id="PTHR46425:SF1">
    <property type="entry name" value="TRANSCRIPTION TERMINATION FACTOR RHO"/>
    <property type="match status" value="1"/>
</dbReference>
<feature type="binding site" evidence="9">
    <location>
        <begin position="512"/>
        <end position="517"/>
    </location>
    <ligand>
        <name>ATP</name>
        <dbReference type="ChEBI" id="CHEBI:30616"/>
    </ligand>
</feature>
<sequence>MPQDVYPPETQSEPQEVRADGTPVDEPKPRTRRRGSRAKTAQEQPVSDSRAEPETEAAEKPRRRTRRTRKTDAAGELPEGSGPIQDTREAPEGQEVADGHPPQEEVKTAGTDRENAAGLPQEPPSLQPVEAAQPQETPAPKRRARRTRKAAEEPLSAAEKAEAETAQKVSVIGQDAAKLPQAAELPELPLQVPLEEPSAERREELAETRTTQETLTLHETGAKTATVPAEPRVPEIPASERIASEETRESEPVAPAPAVEDKVAPAETVPAIYEGERSEAVETAEKKAEIEPPSRLPETEPEAYREAIARPDQVAEIPGVVRQPRPTVVRPKPGPGPSMRELENMTLVELQKMARELGIQGYSTLRKKELVFEILKARTQAGGLIFAEGLLEILDEGYGFLRPAFYFPSKDDIYISPSQIRKFDLRTGDLVSGQVRPPKDTERYYGLLRIEAINGEDPETARERPNFEGLTPIFPNERFRLETTRTEISGRLLDLVAPVGKGQRGLIVSPPKAGKTVLLKKIANAITQNHPEVYLMVLLIDERPEEVTDMQRSVKGEVIASTFDEPPENHARVSEMALERAKRLVENGRDVVILLDSITRMTRAYNLIEPTSGRTLTGGMDPAAFHKPKRFFGAARNIEEGGSLTILATCLIDTGSRMDDVIYEEFKGTGNMEVHLDRKLSERRIFPAIDIKRSGTRKEELLQSKEELEAMWLFRKMTNDLEPDKVLEGLIELLNQTRNNREALPLIKRRLALMR</sequence>
<dbReference type="SMART" id="SM00382">
    <property type="entry name" value="AAA"/>
    <property type="match status" value="1"/>
</dbReference>
<feature type="domain" description="Rho RNA-BD" evidence="13">
    <location>
        <begin position="384"/>
        <end position="457"/>
    </location>
</feature>
<dbReference type="KEGG" id="fcz:IMF26_07435"/>
<dbReference type="GO" id="GO:0006353">
    <property type="term" value="P:DNA-templated transcription termination"/>
    <property type="evidence" value="ECO:0007669"/>
    <property type="project" value="UniProtKB-UniRule"/>
</dbReference>
<dbReference type="InterPro" id="IPR011113">
    <property type="entry name" value="Rho_RNA-bd"/>
</dbReference>
<dbReference type="GO" id="GO:0005524">
    <property type="term" value="F:ATP binding"/>
    <property type="evidence" value="ECO:0007669"/>
    <property type="project" value="UniProtKB-UniRule"/>
</dbReference>
<protein>
    <recommendedName>
        <fullName evidence="9 10">Transcription termination factor Rho</fullName>
        <ecNumber evidence="9 10">3.6.4.-</ecNumber>
    </recommendedName>
    <alternativeName>
        <fullName evidence="9">ATP-dependent helicase Rho</fullName>
    </alternativeName>
</protein>
<dbReference type="InterPro" id="IPR027417">
    <property type="entry name" value="P-loop_NTPase"/>
</dbReference>
<feature type="compositionally biased region" description="Basic and acidic residues" evidence="12">
    <location>
        <begin position="277"/>
        <end position="292"/>
    </location>
</feature>
<dbReference type="GO" id="GO:0016787">
    <property type="term" value="F:hydrolase activity"/>
    <property type="evidence" value="ECO:0007669"/>
    <property type="project" value="UniProtKB-KW"/>
</dbReference>
<dbReference type="Pfam" id="PF07497">
    <property type="entry name" value="Rho_RNA_bind"/>
    <property type="match status" value="1"/>
</dbReference>
<keyword evidence="2 9" id="KW-0547">Nucleotide-binding</keyword>
<evidence type="ECO:0000256" key="4">
    <source>
        <dbReference type="ARBA" id="ARBA00022806"/>
    </source>
</evidence>